<protein>
    <submittedName>
        <fullName evidence="8">Site-specific DNA recombinase</fullName>
    </submittedName>
</protein>
<evidence type="ECO:0000313" key="8">
    <source>
        <dbReference type="EMBL" id="MBB5324690.1"/>
    </source>
</evidence>
<dbReference type="InterPro" id="IPR011109">
    <property type="entry name" value="DNA_bind_recombinase_dom"/>
</dbReference>
<evidence type="ECO:0000256" key="5">
    <source>
        <dbReference type="PROSITE-ProRule" id="PRU10137"/>
    </source>
</evidence>
<gene>
    <name evidence="8" type="ORF">HNQ34_001788</name>
</gene>
<dbReference type="PROSITE" id="PS51737">
    <property type="entry name" value="RECOMBINASE_DNA_BIND"/>
    <property type="match status" value="1"/>
</dbReference>
<dbReference type="GO" id="GO:0000150">
    <property type="term" value="F:DNA strand exchange activity"/>
    <property type="evidence" value="ECO:0007669"/>
    <property type="project" value="InterPro"/>
</dbReference>
<dbReference type="PANTHER" id="PTHR30461:SF23">
    <property type="entry name" value="DNA RECOMBINASE-RELATED"/>
    <property type="match status" value="1"/>
</dbReference>
<keyword evidence="9" id="KW-1185">Reference proteome</keyword>
<dbReference type="CDD" id="cd00338">
    <property type="entry name" value="Ser_Recombinase"/>
    <property type="match status" value="1"/>
</dbReference>
<evidence type="ECO:0000256" key="1">
    <source>
        <dbReference type="ARBA" id="ARBA00022908"/>
    </source>
</evidence>
<dbReference type="Pfam" id="PF00239">
    <property type="entry name" value="Resolvase"/>
    <property type="match status" value="1"/>
</dbReference>
<evidence type="ECO:0000259" key="6">
    <source>
        <dbReference type="PROSITE" id="PS51736"/>
    </source>
</evidence>
<dbReference type="SMART" id="SM00857">
    <property type="entry name" value="Resolvase"/>
    <property type="match status" value="1"/>
</dbReference>
<dbReference type="InterPro" id="IPR006118">
    <property type="entry name" value="Recombinase_CS"/>
</dbReference>
<comment type="caution">
    <text evidence="8">The sequence shown here is derived from an EMBL/GenBank/DDBJ whole genome shotgun (WGS) entry which is preliminary data.</text>
</comment>
<sequence>MRVALYIRVSTEDQAREGYSIQAQRNKLEAYCVSQGWDVVGFYIDDGYSAKDLERPEMKRMLKHIEQGLIDCVLVYRLDRLTRSVLDLYKLLEVFEKHNCKFKSATEVYDTTSAMGRMFITIVAAMAQWERENLAERVRMGMQEKARQGKWVINVPPYGYDIDRATDTLVINQQEAAVVRKIYDMYLSGMGMHKIALSLNNQGMATKSGAAWTSNKVKYVLTNPLYIGTMRYNYRVNQENYFEVDGAVPAIISEEVFERAQKIIEKRKTAHPRSATSEFVFSGVAKCARCGAPLAGKYGFSRRGEKIHRPRSYYCTKQKIGLCDQPNMSERFIEQKFLQFLKDIEFNERLLANIESRNEEEKHIKERREWIQTELKAIEKRRVKWQYAWANDTISDEDFRKRMKEENEKEEALKKELEQIQPKKEKTSETDVKEVIRNIIVNWNFLEPVEKKTLLQMVVKKLVVDKISNQPKVDSVKIVDIEFY</sequence>
<dbReference type="GO" id="GO:0003677">
    <property type="term" value="F:DNA binding"/>
    <property type="evidence" value="ECO:0007669"/>
    <property type="project" value="UniProtKB-KW"/>
</dbReference>
<dbReference type="InterPro" id="IPR038109">
    <property type="entry name" value="DNA_bind_recomb_sf"/>
</dbReference>
<dbReference type="Pfam" id="PF13408">
    <property type="entry name" value="Zn_ribbon_recom"/>
    <property type="match status" value="1"/>
</dbReference>
<dbReference type="Pfam" id="PF07508">
    <property type="entry name" value="Recombinase"/>
    <property type="match status" value="1"/>
</dbReference>
<dbReference type="RefSeq" id="WP_183253645.1">
    <property type="nucleotide sequence ID" value="NZ_JACHEP010000008.1"/>
</dbReference>
<dbReference type="SUPFAM" id="SSF53041">
    <property type="entry name" value="Resolvase-like"/>
    <property type="match status" value="1"/>
</dbReference>
<dbReference type="GO" id="GO:0015074">
    <property type="term" value="P:DNA integration"/>
    <property type="evidence" value="ECO:0007669"/>
    <property type="project" value="UniProtKB-KW"/>
</dbReference>
<dbReference type="PROSITE" id="PS00397">
    <property type="entry name" value="RECOMBINASES_1"/>
    <property type="match status" value="1"/>
</dbReference>
<proteinExistence type="predicted"/>
<evidence type="ECO:0000256" key="4">
    <source>
        <dbReference type="PIRSR" id="PIRSR606118-50"/>
    </source>
</evidence>
<dbReference type="InterPro" id="IPR006119">
    <property type="entry name" value="Resolv_N"/>
</dbReference>
<dbReference type="PANTHER" id="PTHR30461">
    <property type="entry name" value="DNA-INVERTASE FROM LAMBDOID PROPHAGE"/>
    <property type="match status" value="1"/>
</dbReference>
<name>A0A7W8MWI5_9BACL</name>
<feature type="domain" description="Recombinase" evidence="7">
    <location>
        <begin position="157"/>
        <end position="270"/>
    </location>
</feature>
<organism evidence="8 9">
    <name type="scientific">Anoxybacteroides tepidamans</name>
    <dbReference type="NCBI Taxonomy" id="265948"/>
    <lineage>
        <taxon>Bacteria</taxon>
        <taxon>Bacillati</taxon>
        <taxon>Bacillota</taxon>
        <taxon>Bacilli</taxon>
        <taxon>Bacillales</taxon>
        <taxon>Anoxybacillaceae</taxon>
        <taxon>Anoxybacteroides</taxon>
    </lineage>
</organism>
<dbReference type="AlphaFoldDB" id="A0A7W8MWI5"/>
<keyword evidence="1" id="KW-0229">DNA integration</keyword>
<keyword evidence="3" id="KW-0233">DNA recombination</keyword>
<dbReference type="InterPro" id="IPR025827">
    <property type="entry name" value="Zn_ribbon_recom_dom"/>
</dbReference>
<dbReference type="Proteomes" id="UP000520011">
    <property type="component" value="Unassembled WGS sequence"/>
</dbReference>
<dbReference type="Gene3D" id="3.90.1750.20">
    <property type="entry name" value="Putative Large Serine Recombinase, Chain B, Domain 2"/>
    <property type="match status" value="1"/>
</dbReference>
<dbReference type="InterPro" id="IPR036162">
    <property type="entry name" value="Resolvase-like_N_sf"/>
</dbReference>
<dbReference type="EMBL" id="JACHEP010000008">
    <property type="protein sequence ID" value="MBB5324690.1"/>
    <property type="molecule type" value="Genomic_DNA"/>
</dbReference>
<evidence type="ECO:0000256" key="3">
    <source>
        <dbReference type="ARBA" id="ARBA00023172"/>
    </source>
</evidence>
<keyword evidence="2" id="KW-0238">DNA-binding</keyword>
<evidence type="ECO:0000256" key="2">
    <source>
        <dbReference type="ARBA" id="ARBA00023125"/>
    </source>
</evidence>
<feature type="domain" description="Resolvase/invertase-type recombinase catalytic" evidence="6">
    <location>
        <begin position="2"/>
        <end position="149"/>
    </location>
</feature>
<accession>A0A7W8MWI5</accession>
<reference evidence="8 9" key="1">
    <citation type="submission" date="2020-08" db="EMBL/GenBank/DDBJ databases">
        <title>Genomic Encyclopedia of Type Strains, Phase IV (KMG-IV): sequencing the most valuable type-strain genomes for metagenomic binning, comparative biology and taxonomic classification.</title>
        <authorList>
            <person name="Goeker M."/>
        </authorList>
    </citation>
    <scope>NUCLEOTIDE SEQUENCE [LARGE SCALE GENOMIC DNA]</scope>
    <source>
        <strain evidence="8 9">DSM 16325</strain>
    </source>
</reference>
<evidence type="ECO:0000259" key="7">
    <source>
        <dbReference type="PROSITE" id="PS51737"/>
    </source>
</evidence>
<evidence type="ECO:0000313" key="9">
    <source>
        <dbReference type="Proteomes" id="UP000520011"/>
    </source>
</evidence>
<feature type="active site" description="O-(5'-phospho-DNA)-serine intermediate" evidence="4 5">
    <location>
        <position position="10"/>
    </location>
</feature>
<dbReference type="InterPro" id="IPR050639">
    <property type="entry name" value="SSR_resolvase"/>
</dbReference>
<dbReference type="Gene3D" id="3.40.50.1390">
    <property type="entry name" value="Resolvase, N-terminal catalytic domain"/>
    <property type="match status" value="1"/>
</dbReference>
<dbReference type="PROSITE" id="PS51736">
    <property type="entry name" value="RECOMBINASES_3"/>
    <property type="match status" value="1"/>
</dbReference>